<feature type="compositionally biased region" description="Low complexity" evidence="1">
    <location>
        <begin position="69"/>
        <end position="80"/>
    </location>
</feature>
<dbReference type="PANTHER" id="PTHR33917">
    <property type="entry name" value="PROTEIN EXECUTER 1, CHLOROPLASTIC"/>
    <property type="match status" value="1"/>
</dbReference>
<dbReference type="AlphaFoldDB" id="A0A199VPC1"/>
<evidence type="ECO:0000256" key="1">
    <source>
        <dbReference type="SAM" id="MobiDB-lite"/>
    </source>
</evidence>
<feature type="region of interest" description="Disordered" evidence="1">
    <location>
        <begin position="118"/>
        <end position="162"/>
    </location>
</feature>
<dbReference type="GO" id="GO:0010343">
    <property type="term" value="P:singlet oxygen-mediated programmed cell death"/>
    <property type="evidence" value="ECO:0007669"/>
    <property type="project" value="InterPro"/>
</dbReference>
<evidence type="ECO:0000313" key="3">
    <source>
        <dbReference type="Proteomes" id="UP000092600"/>
    </source>
</evidence>
<sequence>MASVRVLPLPIPSSSSSSSDANPSKVVPYRNPRFLSKPPRPAPLPLLATSRASSSSSRVPDPLVHRCRASPSASSSSSSGDDSERRWRWDSLLQDAVRNAVRRLEEYLSSYWNASAKSGAAAGAGKEGEKGQEGLKKGEEEEGNDAEVEEEEAEKEEDEDGNWSWERWKRHFAEVEESERLVSALKSQLRAATAMEDYEGAEELKLAIIAALKNDSVGGAFSDLSRAVNEERYGDAAYIRDHAGTGLLGWWYGISENAADPYGRIICISAEHGRYVAKSYHSRQLASQSPPFPLFEIYLTVKNGEYKQQVLKHKRRNEVELKAVYLKPISTDSGKFQQTSTEKSDIGSVDSLDSLLEGKSDLFTEERDDDSDLAGLAGLQNVPRDMIPVFKVKVLKVVSSGKVDKDFISKIIDQILEEEDDDDNDDTDLESSDREDIGDENKTEELGTDAREATNATEDQTGATTKLSVSVVKQEDVLRRRIVQVPARLEKRNNLSFSFYIEDDGEQHKTGRKRRVSQNKIAPHSVQHDSELVIPDLAKVIGSKKKVSLKIFKGDRKSSSNKVKEKAHRPLSGAIHFNRIMLPQTSDPLSGLYMGTYGINSEVLHLRRKFGSWQEDEASQKQRDLEFYEYVEAIRLTGDRNIPAGQVVFRAKVGKQNQLPHEGIIPKELGVVARYRGQGRISDPEFKNPHWVDGDLLILDGKFIKEGPVIAFFYWAPNFHLFEFFNRLSLPT</sequence>
<dbReference type="Pfam" id="PF12014">
    <property type="entry name" value="Cyclin_D1_bind"/>
    <property type="match status" value="1"/>
</dbReference>
<name>A0A199VPC1_ANACO</name>
<feature type="compositionally biased region" description="Acidic residues" evidence="1">
    <location>
        <begin position="418"/>
        <end position="430"/>
    </location>
</feature>
<feature type="compositionally biased region" description="Basic and acidic residues" evidence="1">
    <location>
        <begin position="431"/>
        <end position="452"/>
    </location>
</feature>
<dbReference type="EMBL" id="LSRQ01001221">
    <property type="protein sequence ID" value="OAY78766.1"/>
    <property type="molecule type" value="Genomic_DNA"/>
</dbReference>
<comment type="caution">
    <text evidence="2">The sequence shown here is derived from an EMBL/GenBank/DDBJ whole genome shotgun (WGS) entry which is preliminary data.</text>
</comment>
<feature type="compositionally biased region" description="Low complexity" evidence="1">
    <location>
        <begin position="45"/>
        <end position="62"/>
    </location>
</feature>
<feature type="compositionally biased region" description="Acidic residues" evidence="1">
    <location>
        <begin position="140"/>
        <end position="161"/>
    </location>
</feature>
<protein>
    <submittedName>
        <fullName evidence="2">Protein EXECUTER 1, chloroplastic</fullName>
    </submittedName>
</protein>
<evidence type="ECO:0000313" key="2">
    <source>
        <dbReference type="EMBL" id="OAY78766.1"/>
    </source>
</evidence>
<feature type="region of interest" description="Disordered" evidence="1">
    <location>
        <begin position="418"/>
        <end position="462"/>
    </location>
</feature>
<gene>
    <name evidence="2" type="ORF">ACMD2_08434</name>
</gene>
<dbReference type="PANTHER" id="PTHR33917:SF3">
    <property type="entry name" value="PROTEIN EXECUTER 1, CHLOROPLASTIC"/>
    <property type="match status" value="1"/>
</dbReference>
<proteinExistence type="predicted"/>
<organism evidence="2 3">
    <name type="scientific">Ananas comosus</name>
    <name type="common">Pineapple</name>
    <name type="synonym">Ananas ananas</name>
    <dbReference type="NCBI Taxonomy" id="4615"/>
    <lineage>
        <taxon>Eukaryota</taxon>
        <taxon>Viridiplantae</taxon>
        <taxon>Streptophyta</taxon>
        <taxon>Embryophyta</taxon>
        <taxon>Tracheophyta</taxon>
        <taxon>Spermatophyta</taxon>
        <taxon>Magnoliopsida</taxon>
        <taxon>Liliopsida</taxon>
        <taxon>Poales</taxon>
        <taxon>Bromeliaceae</taxon>
        <taxon>Bromelioideae</taxon>
        <taxon>Ananas</taxon>
    </lineage>
</organism>
<dbReference type="GO" id="GO:0042651">
    <property type="term" value="C:thylakoid membrane"/>
    <property type="evidence" value="ECO:0007669"/>
    <property type="project" value="TreeGrafter"/>
</dbReference>
<feature type="compositionally biased region" description="Basic and acidic residues" evidence="1">
    <location>
        <begin position="126"/>
        <end position="139"/>
    </location>
</feature>
<dbReference type="InterPro" id="IPR044680">
    <property type="entry name" value="EX1/2"/>
</dbReference>
<reference evidence="2 3" key="1">
    <citation type="journal article" date="2016" name="DNA Res.">
        <title>The draft genome of MD-2 pineapple using hybrid error correction of long reads.</title>
        <authorList>
            <person name="Redwan R.M."/>
            <person name="Saidin A."/>
            <person name="Kumar S.V."/>
        </authorList>
    </citation>
    <scope>NUCLEOTIDE SEQUENCE [LARGE SCALE GENOMIC DNA]</scope>
    <source>
        <strain evidence="3">cv. MD2</strain>
        <tissue evidence="2">Leaf</tissue>
    </source>
</reference>
<feature type="region of interest" description="Disordered" evidence="1">
    <location>
        <begin position="1"/>
        <end position="87"/>
    </location>
</feature>
<dbReference type="Proteomes" id="UP000092600">
    <property type="component" value="Unassembled WGS sequence"/>
</dbReference>
<accession>A0A199VPC1</accession>
<dbReference type="STRING" id="4615.A0A199VPC1"/>